<proteinExistence type="predicted"/>
<reference evidence="2 3" key="1">
    <citation type="journal article" date="2019" name="Nat. Ecol. Evol.">
        <title>Megaphylogeny resolves global patterns of mushroom evolution.</title>
        <authorList>
            <person name="Varga T."/>
            <person name="Krizsan K."/>
            <person name="Foldi C."/>
            <person name="Dima B."/>
            <person name="Sanchez-Garcia M."/>
            <person name="Sanchez-Ramirez S."/>
            <person name="Szollosi G.J."/>
            <person name="Szarkandi J.G."/>
            <person name="Papp V."/>
            <person name="Albert L."/>
            <person name="Andreopoulos W."/>
            <person name="Angelini C."/>
            <person name="Antonin V."/>
            <person name="Barry K.W."/>
            <person name="Bougher N.L."/>
            <person name="Buchanan P."/>
            <person name="Buyck B."/>
            <person name="Bense V."/>
            <person name="Catcheside P."/>
            <person name="Chovatia M."/>
            <person name="Cooper J."/>
            <person name="Damon W."/>
            <person name="Desjardin D."/>
            <person name="Finy P."/>
            <person name="Geml J."/>
            <person name="Haridas S."/>
            <person name="Hughes K."/>
            <person name="Justo A."/>
            <person name="Karasinski D."/>
            <person name="Kautmanova I."/>
            <person name="Kiss B."/>
            <person name="Kocsube S."/>
            <person name="Kotiranta H."/>
            <person name="LaButti K.M."/>
            <person name="Lechner B.E."/>
            <person name="Liimatainen K."/>
            <person name="Lipzen A."/>
            <person name="Lukacs Z."/>
            <person name="Mihaltcheva S."/>
            <person name="Morgado L.N."/>
            <person name="Niskanen T."/>
            <person name="Noordeloos M.E."/>
            <person name="Ohm R.A."/>
            <person name="Ortiz-Santana B."/>
            <person name="Ovrebo C."/>
            <person name="Racz N."/>
            <person name="Riley R."/>
            <person name="Savchenko A."/>
            <person name="Shiryaev A."/>
            <person name="Soop K."/>
            <person name="Spirin V."/>
            <person name="Szebenyi C."/>
            <person name="Tomsovsky M."/>
            <person name="Tulloss R.E."/>
            <person name="Uehling J."/>
            <person name="Grigoriev I.V."/>
            <person name="Vagvolgyi C."/>
            <person name="Papp T."/>
            <person name="Martin F.M."/>
            <person name="Miettinen O."/>
            <person name="Hibbett D.S."/>
            <person name="Nagy L.G."/>
        </authorList>
    </citation>
    <scope>NUCLEOTIDE SEQUENCE [LARGE SCALE GENOMIC DNA]</scope>
    <source>
        <strain evidence="2 3">FP101781</strain>
    </source>
</reference>
<dbReference type="PANTHER" id="PTHR46579:SF1">
    <property type="entry name" value="F5_8 TYPE C DOMAIN-CONTAINING PROTEIN"/>
    <property type="match status" value="1"/>
</dbReference>
<protein>
    <submittedName>
        <fullName evidence="2">Uncharacterized protein</fullName>
    </submittedName>
</protein>
<dbReference type="AlphaFoldDB" id="A0A4Y7T9F8"/>
<sequence length="312" mass="35818">MFDMRAFMIFKLGDIIAIEQSLGLKGHNSKVPCRSCKLEGVQMSTGSNKVYYIPLELPAADESDAESDASENTRDPEELPMRTHRDFQKAWRELDRAGTGAEHERIARRWGIKNCPALRLVGSLDCARSYPWDWMHLLLENVVPNLIDLWMGRFKNLDAGIEDYIISSDLWTKIAQETCAAVQHIPVDFVRDLKDLVVRRSMWTAEAYCFWFVYMMPILLDGRFPKPKYYKHALLLVKIMKTCLKYQLTSEDLDVLREDIVEWVRKYENMMKNASRLACSPSTASSTLLTTSSNAAQSTRPGPSLWNVFVGY</sequence>
<dbReference type="Proteomes" id="UP000298030">
    <property type="component" value="Unassembled WGS sequence"/>
</dbReference>
<comment type="caution">
    <text evidence="2">The sequence shown here is derived from an EMBL/GenBank/DDBJ whole genome shotgun (WGS) entry which is preliminary data.</text>
</comment>
<name>A0A4Y7T9F8_COPMI</name>
<feature type="region of interest" description="Disordered" evidence="1">
    <location>
        <begin position="61"/>
        <end position="81"/>
    </location>
</feature>
<evidence type="ECO:0000256" key="1">
    <source>
        <dbReference type="SAM" id="MobiDB-lite"/>
    </source>
</evidence>
<accession>A0A4Y7T9F8</accession>
<dbReference type="OrthoDB" id="2404451at2759"/>
<dbReference type="EMBL" id="QPFP01000021">
    <property type="protein sequence ID" value="TEB30805.1"/>
    <property type="molecule type" value="Genomic_DNA"/>
</dbReference>
<evidence type="ECO:0000313" key="2">
    <source>
        <dbReference type="EMBL" id="TEB30805.1"/>
    </source>
</evidence>
<organism evidence="2 3">
    <name type="scientific">Coprinellus micaceus</name>
    <name type="common">Glistening ink-cap mushroom</name>
    <name type="synonym">Coprinus micaceus</name>
    <dbReference type="NCBI Taxonomy" id="71717"/>
    <lineage>
        <taxon>Eukaryota</taxon>
        <taxon>Fungi</taxon>
        <taxon>Dikarya</taxon>
        <taxon>Basidiomycota</taxon>
        <taxon>Agaricomycotina</taxon>
        <taxon>Agaricomycetes</taxon>
        <taxon>Agaricomycetidae</taxon>
        <taxon>Agaricales</taxon>
        <taxon>Agaricineae</taxon>
        <taxon>Psathyrellaceae</taxon>
        <taxon>Coprinellus</taxon>
    </lineage>
</organism>
<gene>
    <name evidence="2" type="ORF">FA13DRAFT_1754946</name>
</gene>
<dbReference type="PANTHER" id="PTHR46579">
    <property type="entry name" value="F5/8 TYPE C DOMAIN-CONTAINING PROTEIN-RELATED"/>
    <property type="match status" value="1"/>
</dbReference>
<keyword evidence="3" id="KW-1185">Reference proteome</keyword>
<dbReference type="STRING" id="71717.A0A4Y7T9F8"/>
<feature type="compositionally biased region" description="Basic and acidic residues" evidence="1">
    <location>
        <begin position="71"/>
        <end position="81"/>
    </location>
</feature>
<evidence type="ECO:0000313" key="3">
    <source>
        <dbReference type="Proteomes" id="UP000298030"/>
    </source>
</evidence>